<reference evidence="1 2" key="1">
    <citation type="submission" date="2016-10" db="EMBL/GenBank/DDBJ databases">
        <authorList>
            <person name="Varghese N."/>
            <person name="Submissions S."/>
        </authorList>
    </citation>
    <scope>NUCLEOTIDE SEQUENCE [LARGE SCALE GENOMIC DNA]</scope>
    <source>
        <strain evidence="1 2">Mar_2010_102</strain>
    </source>
</reference>
<protein>
    <submittedName>
        <fullName evidence="1">Uncharacterized protein</fullName>
    </submittedName>
</protein>
<evidence type="ECO:0000313" key="2">
    <source>
        <dbReference type="Proteomes" id="UP000198858"/>
    </source>
</evidence>
<keyword evidence="2" id="KW-1185">Reference proteome</keyword>
<dbReference type="AlphaFoldDB" id="A0A1H1KW94"/>
<dbReference type="RefSeq" id="WP_089660986.1">
    <property type="nucleotide sequence ID" value="NZ_LT629745.1"/>
</dbReference>
<proteinExistence type="predicted"/>
<evidence type="ECO:0000313" key="1">
    <source>
        <dbReference type="EMBL" id="SDR66310.1"/>
    </source>
</evidence>
<sequence>MKKFYLLIILIITIKSNSQSVQKHTYLDNYNNKLTSEKFNELRTKNVTIQKTHKKDISIQKILYKQKVVELDSIQLNQIQQLLEKMTNNSFSETKNTMIHIFESNNEIYSESIENKRYWRWIKTNRKRIQAFLIGSRDSNIVTNSKKNTYVDGLDILKKIFFTDSRFKINHIYLEPNGTVKVFYGYDDILKILDYSV</sequence>
<dbReference type="Proteomes" id="UP000198858">
    <property type="component" value="Chromosome I"/>
</dbReference>
<dbReference type="STRING" id="1250231.SAMN04488552_0269"/>
<dbReference type="EMBL" id="LT629745">
    <property type="protein sequence ID" value="SDR66310.1"/>
    <property type="molecule type" value="Genomic_DNA"/>
</dbReference>
<accession>A0A1H1KW94</accession>
<gene>
    <name evidence="1" type="ORF">SAMN04488552_0269</name>
</gene>
<name>A0A1H1KW94_9FLAO</name>
<organism evidence="1 2">
    <name type="scientific">Christiangramia echinicola</name>
    <dbReference type="NCBI Taxonomy" id="279359"/>
    <lineage>
        <taxon>Bacteria</taxon>
        <taxon>Pseudomonadati</taxon>
        <taxon>Bacteroidota</taxon>
        <taxon>Flavobacteriia</taxon>
        <taxon>Flavobacteriales</taxon>
        <taxon>Flavobacteriaceae</taxon>
        <taxon>Christiangramia</taxon>
    </lineage>
</organism>